<dbReference type="GO" id="GO:0097367">
    <property type="term" value="F:carbohydrate derivative binding"/>
    <property type="evidence" value="ECO:0007669"/>
    <property type="project" value="InterPro"/>
</dbReference>
<dbReference type="OrthoDB" id="3684496at2"/>
<feature type="domain" description="SIS" evidence="5">
    <location>
        <begin position="125"/>
        <end position="266"/>
    </location>
</feature>
<proteinExistence type="predicted"/>
<dbReference type="GO" id="GO:0003677">
    <property type="term" value="F:DNA binding"/>
    <property type="evidence" value="ECO:0007669"/>
    <property type="project" value="UniProtKB-KW"/>
</dbReference>
<dbReference type="SUPFAM" id="SSF46689">
    <property type="entry name" value="Homeodomain-like"/>
    <property type="match status" value="1"/>
</dbReference>
<dbReference type="GO" id="GO:1901135">
    <property type="term" value="P:carbohydrate derivative metabolic process"/>
    <property type="evidence" value="ECO:0007669"/>
    <property type="project" value="InterPro"/>
</dbReference>
<dbReference type="PANTHER" id="PTHR30514">
    <property type="entry name" value="GLUCOKINASE"/>
    <property type="match status" value="1"/>
</dbReference>
<dbReference type="InterPro" id="IPR046348">
    <property type="entry name" value="SIS_dom_sf"/>
</dbReference>
<dbReference type="Proteomes" id="UP000294743">
    <property type="component" value="Unassembled WGS sequence"/>
</dbReference>
<name>A0A4R7ZGS7_9FIRM</name>
<dbReference type="InterPro" id="IPR036388">
    <property type="entry name" value="WH-like_DNA-bd_sf"/>
</dbReference>
<gene>
    <name evidence="6" type="ORF">EDD63_1224</name>
</gene>
<dbReference type="GO" id="GO:0003700">
    <property type="term" value="F:DNA-binding transcription factor activity"/>
    <property type="evidence" value="ECO:0007669"/>
    <property type="project" value="InterPro"/>
</dbReference>
<dbReference type="InterPro" id="IPR001347">
    <property type="entry name" value="SIS_dom"/>
</dbReference>
<accession>A0A4R7ZGS7</accession>
<dbReference type="PROSITE" id="PS51464">
    <property type="entry name" value="SIS"/>
    <property type="match status" value="1"/>
</dbReference>
<dbReference type="Gene3D" id="3.40.50.10490">
    <property type="entry name" value="Glucose-6-phosphate isomerase like protein, domain 1"/>
    <property type="match status" value="1"/>
</dbReference>
<evidence type="ECO:0000313" key="6">
    <source>
        <dbReference type="EMBL" id="TDW16522.1"/>
    </source>
</evidence>
<dbReference type="Pfam" id="PF01418">
    <property type="entry name" value="HTH_6"/>
    <property type="match status" value="1"/>
</dbReference>
<evidence type="ECO:0000259" key="4">
    <source>
        <dbReference type="PROSITE" id="PS51071"/>
    </source>
</evidence>
<dbReference type="RefSeq" id="WP_134169793.1">
    <property type="nucleotide sequence ID" value="NZ_SODD01000022.1"/>
</dbReference>
<dbReference type="CDD" id="cd05013">
    <property type="entry name" value="SIS_RpiR"/>
    <property type="match status" value="1"/>
</dbReference>
<evidence type="ECO:0000313" key="7">
    <source>
        <dbReference type="Proteomes" id="UP000294743"/>
    </source>
</evidence>
<dbReference type="Pfam" id="PF01380">
    <property type="entry name" value="SIS"/>
    <property type="match status" value="1"/>
</dbReference>
<dbReference type="InterPro" id="IPR047640">
    <property type="entry name" value="RpiR-like"/>
</dbReference>
<sequence>MLIVEKLKLKNNMSMSEETVADFLMSLAKDVEKYSTRNIAEVTYTSPATVIRLCKKLGFKGFDDFKIQYLKEIDYLDQQYGKIDVNFPFSKNDSIMKMTNKMVSLYEETIRDTFSLMKHDVIKNASNLMKHSNAIHIFSSGTTLNQAECFKEKMLKIGKQVIISNNLNYQLYEANCIQQGDIAIIISYSGETKNIVNIAKSCKQRGIPIIAITSFGENTLSQISFCKLIISTKESLFKNIGDFSIHLSVNLILDVLYSSYFLLDYDTNYQSKLASARLLENLRSSSNPIIMNDED</sequence>
<evidence type="ECO:0000256" key="2">
    <source>
        <dbReference type="ARBA" id="ARBA00023125"/>
    </source>
</evidence>
<protein>
    <submittedName>
        <fullName evidence="6">RpiR family transcriptional regulator</fullName>
    </submittedName>
</protein>
<dbReference type="PROSITE" id="PS51071">
    <property type="entry name" value="HTH_RPIR"/>
    <property type="match status" value="1"/>
</dbReference>
<keyword evidence="3" id="KW-0804">Transcription</keyword>
<dbReference type="PANTHER" id="PTHR30514:SF1">
    <property type="entry name" value="HTH-TYPE TRANSCRIPTIONAL REGULATOR HEXR-RELATED"/>
    <property type="match status" value="1"/>
</dbReference>
<dbReference type="InterPro" id="IPR009057">
    <property type="entry name" value="Homeodomain-like_sf"/>
</dbReference>
<dbReference type="EMBL" id="SODD01000022">
    <property type="protein sequence ID" value="TDW16522.1"/>
    <property type="molecule type" value="Genomic_DNA"/>
</dbReference>
<feature type="domain" description="HTH rpiR-type" evidence="4">
    <location>
        <begin position="1"/>
        <end position="76"/>
    </location>
</feature>
<keyword evidence="7" id="KW-1185">Reference proteome</keyword>
<comment type="caution">
    <text evidence="6">The sequence shown here is derived from an EMBL/GenBank/DDBJ whole genome shotgun (WGS) entry which is preliminary data.</text>
</comment>
<dbReference type="InterPro" id="IPR000281">
    <property type="entry name" value="HTH_RpiR"/>
</dbReference>
<dbReference type="Gene3D" id="1.10.10.10">
    <property type="entry name" value="Winged helix-like DNA-binding domain superfamily/Winged helix DNA-binding domain"/>
    <property type="match status" value="1"/>
</dbReference>
<evidence type="ECO:0000256" key="3">
    <source>
        <dbReference type="ARBA" id="ARBA00023163"/>
    </source>
</evidence>
<organism evidence="6 7">
    <name type="scientific">Breznakia blatticola</name>
    <dbReference type="NCBI Taxonomy" id="1754012"/>
    <lineage>
        <taxon>Bacteria</taxon>
        <taxon>Bacillati</taxon>
        <taxon>Bacillota</taxon>
        <taxon>Erysipelotrichia</taxon>
        <taxon>Erysipelotrichales</taxon>
        <taxon>Erysipelotrichaceae</taxon>
        <taxon>Breznakia</taxon>
    </lineage>
</organism>
<dbReference type="SUPFAM" id="SSF53697">
    <property type="entry name" value="SIS domain"/>
    <property type="match status" value="1"/>
</dbReference>
<reference evidence="6 7" key="1">
    <citation type="submission" date="2019-03" db="EMBL/GenBank/DDBJ databases">
        <title>Genomic Encyclopedia of Type Strains, Phase IV (KMG-IV): sequencing the most valuable type-strain genomes for metagenomic binning, comparative biology and taxonomic classification.</title>
        <authorList>
            <person name="Goeker M."/>
        </authorList>
    </citation>
    <scope>NUCLEOTIDE SEQUENCE [LARGE SCALE GENOMIC DNA]</scope>
    <source>
        <strain evidence="6 7">DSM 28867</strain>
    </source>
</reference>
<evidence type="ECO:0000259" key="5">
    <source>
        <dbReference type="PROSITE" id="PS51464"/>
    </source>
</evidence>
<dbReference type="InterPro" id="IPR035472">
    <property type="entry name" value="RpiR-like_SIS"/>
</dbReference>
<evidence type="ECO:0000256" key="1">
    <source>
        <dbReference type="ARBA" id="ARBA00023015"/>
    </source>
</evidence>
<dbReference type="AlphaFoldDB" id="A0A4R7ZGS7"/>
<keyword evidence="2" id="KW-0238">DNA-binding</keyword>
<keyword evidence="1" id="KW-0805">Transcription regulation</keyword>